<comment type="caution">
    <text evidence="6">The sequence shown here is derived from an EMBL/GenBank/DDBJ whole genome shotgun (WGS) entry which is preliminary data.</text>
</comment>
<reference evidence="6 7" key="1">
    <citation type="submission" date="2018-08" db="EMBL/GenBank/DDBJ databases">
        <title>Sequencing the genomes of 1000 actinobacteria strains.</title>
        <authorList>
            <person name="Klenk H.-P."/>
        </authorList>
    </citation>
    <scope>NUCLEOTIDE SEQUENCE [LARGE SCALE GENOMIC DNA]</scope>
    <source>
        <strain evidence="6 7">DSM 44099</strain>
    </source>
</reference>
<evidence type="ECO:0000256" key="1">
    <source>
        <dbReference type="ARBA" id="ARBA00000548"/>
    </source>
</evidence>
<dbReference type="Pfam" id="PF18911">
    <property type="entry name" value="PKD_4"/>
    <property type="match status" value="1"/>
</dbReference>
<dbReference type="PANTHER" id="PTHR19328">
    <property type="entry name" value="HEDGEHOG-INTERACTING PROTEIN"/>
    <property type="match status" value="1"/>
</dbReference>
<gene>
    <name evidence="6" type="ORF">DFJ67_3604</name>
</gene>
<proteinExistence type="predicted"/>
<dbReference type="SUPFAM" id="SSF49452">
    <property type="entry name" value="Starch-binding domain-like"/>
    <property type="match status" value="1"/>
</dbReference>
<dbReference type="EMBL" id="QUMQ01000001">
    <property type="protein sequence ID" value="REF97600.1"/>
    <property type="molecule type" value="Genomic_DNA"/>
</dbReference>
<dbReference type="SUPFAM" id="SSF50952">
    <property type="entry name" value="Soluble quinoprotein glucose dehydrogenase"/>
    <property type="match status" value="1"/>
</dbReference>
<dbReference type="InterPro" id="IPR013783">
    <property type="entry name" value="Ig-like_fold"/>
</dbReference>
<dbReference type="AlphaFoldDB" id="A0A3D9ZVB2"/>
<dbReference type="Proteomes" id="UP000256913">
    <property type="component" value="Unassembled WGS sequence"/>
</dbReference>
<dbReference type="Gene3D" id="2.60.40.1120">
    <property type="entry name" value="Carboxypeptidase-like, regulatory domain"/>
    <property type="match status" value="1"/>
</dbReference>
<dbReference type="SUPFAM" id="SSF49299">
    <property type="entry name" value="PKD domain"/>
    <property type="match status" value="1"/>
</dbReference>
<dbReference type="InterPro" id="IPR035986">
    <property type="entry name" value="PKD_dom_sf"/>
</dbReference>
<dbReference type="Gene3D" id="2.60.40.10">
    <property type="entry name" value="Immunoglobulins"/>
    <property type="match status" value="1"/>
</dbReference>
<dbReference type="SMART" id="SM00089">
    <property type="entry name" value="PKD"/>
    <property type="match status" value="1"/>
</dbReference>
<dbReference type="InterPro" id="IPR013784">
    <property type="entry name" value="Carb-bd-like_fold"/>
</dbReference>
<sequence>MRWFTAGWSSAVSLSVRRFFAGLLALVLGLPLTAGLLAAPAAAGPPPTGFTEQVVMSGLSNPTKLVFAPDGRILIAQKNGVIKIYDNLSDTTPTVFADLSSEIFNYGDLGLLGLAVPPDFPDTPYVYVSYTYDGQIGGSAPTYNDQCPVLGDCIVSSRVSRLRIAGNVMTGTEQVLLHDWCLQYETHSIGDIKFGPDGKLYVSGGDGASPSFPDYGQRGAVTNACGDPGAPVGGAMTPPTAEGGALRSQDVRTAGDPTGLNGTFIRVDPDTAAGLPDNPMAGSSDPNNRRILAYGLRNPYRWVFRPGTSEVWFGDVGWRTWEEIDRLADPLNGPVENFGWPCYEGDEDQNGYNAPNLSLCESLYAQGPNAVVAPQYTYNHAAAVVSGDGCPTGGSSPSALAFYPTSGGNYPATYRGALFFGDYARQCIWAMLPGAGGVPDRDHIVPFTSTAATPVDLEIGPDNRLYYVDHSGGTIRRFNYNTGNQPPTAAVTASPTAGNAPLTVNFDASASTDPDAGEVLSYQWDFTNNGSWDASGATTSFTYTATGTYTARLRVSDLGGLSSEKTVQILVGTGAPTAFIDTPASNPSFKVGDAISFSGHATDPQQGNLPASALHWQLLLHHCYSDDNCHTHNVQEWDGVAGGTFNAPDHEYPSYLELALTATDNGGLTHTASRRLDPRHVDLTFTSNPPGLQISANGVLVTTPATRTVLAGSTNSISAPTPQSGYAFDHWSDGGAATHVVVAPDSPTTYTATYTASTGGSGDYEVSDATGQPFVGADATTLPLAGDDVKQQVSLPFAFPFYGVPQSSVWVTSNGFLSFADPGFTGLIAENTPLPNGSVPNAGIYPFWDDLVLRADSSIRTETVGSAPNRRFVVEWHNVGHYGSNSARLSISAVLYESGKIEFNYTDLNTAREDGNSATVGIEDAAGATASTYSFNQANLDNGKRVTFTPADTEEPPPPPTTGTVKGVVTNAGGTPIVGAAVTLTPGGGSTTTAAQGAYQFGGVPAGNYTVTATSSGQSASKPVTVTAGNTSTINLAVGSPPAEPGYTKTTQQRAYVPTTGGTVVDLTGDDAVAQLSLPFAVPFYGQSKSQAWISTNGFVSFADPDWAQPENVAIPAAALPNAGAYAFWDDLVMRADSTIRTKVTGSSPNRQLVVEWNNIGQYGSASARISVEAIFGEDGTIVYNYQDLAPSKTRERGDSATVGLENPTGTAGVQHSLNQAVLADGQAIIFTPN</sequence>
<dbReference type="InterPro" id="IPR000601">
    <property type="entry name" value="PKD_dom"/>
</dbReference>
<dbReference type="OrthoDB" id="3305251at2"/>
<dbReference type="PROSITE" id="PS50093">
    <property type="entry name" value="PKD"/>
    <property type="match status" value="1"/>
</dbReference>
<dbReference type="Pfam" id="PF13620">
    <property type="entry name" value="CarboxypepD_reg"/>
    <property type="match status" value="1"/>
</dbReference>
<dbReference type="GO" id="GO:0005975">
    <property type="term" value="P:carbohydrate metabolic process"/>
    <property type="evidence" value="ECO:0007669"/>
    <property type="project" value="UniProtKB-ARBA"/>
</dbReference>
<keyword evidence="7" id="KW-1185">Reference proteome</keyword>
<dbReference type="InterPro" id="IPR011042">
    <property type="entry name" value="6-blade_b-propeller_TolB-like"/>
</dbReference>
<evidence type="ECO:0000313" key="7">
    <source>
        <dbReference type="Proteomes" id="UP000256913"/>
    </source>
</evidence>
<dbReference type="GO" id="GO:0030246">
    <property type="term" value="F:carbohydrate binding"/>
    <property type="evidence" value="ECO:0007669"/>
    <property type="project" value="InterPro"/>
</dbReference>
<feature type="domain" description="PKD" evidence="5">
    <location>
        <begin position="487"/>
        <end position="576"/>
    </location>
</feature>
<dbReference type="InterPro" id="IPR011041">
    <property type="entry name" value="Quinoprot_gluc/sorb_DH_b-prop"/>
</dbReference>
<evidence type="ECO:0000259" key="5">
    <source>
        <dbReference type="PROSITE" id="PS50093"/>
    </source>
</evidence>
<comment type="catalytic activity">
    <reaction evidence="1">
        <text>Endohydrolysis of (1-&gt;4)-alpha-D-glucosidic linkages in polysaccharides containing three or more (1-&gt;4)-alpha-linked D-glucose units.</text>
        <dbReference type="EC" id="3.2.1.1"/>
    </reaction>
</comment>
<protein>
    <recommendedName>
        <fullName evidence="2">alpha-amylase</fullName>
        <ecNumber evidence="2">3.2.1.1</ecNumber>
    </recommendedName>
    <alternativeName>
        <fullName evidence="3">1,4-alpha-D-glucan glucanohydrolase</fullName>
    </alternativeName>
</protein>
<evidence type="ECO:0000256" key="4">
    <source>
        <dbReference type="SAM" id="MobiDB-lite"/>
    </source>
</evidence>
<dbReference type="GO" id="GO:0004556">
    <property type="term" value="F:alpha-amylase activity"/>
    <property type="evidence" value="ECO:0007669"/>
    <property type="project" value="UniProtKB-EC"/>
</dbReference>
<organism evidence="6 7">
    <name type="scientific">Asanoa ferruginea</name>
    <dbReference type="NCBI Taxonomy" id="53367"/>
    <lineage>
        <taxon>Bacteria</taxon>
        <taxon>Bacillati</taxon>
        <taxon>Actinomycetota</taxon>
        <taxon>Actinomycetes</taxon>
        <taxon>Micromonosporales</taxon>
        <taxon>Micromonosporaceae</taxon>
        <taxon>Asanoa</taxon>
    </lineage>
</organism>
<dbReference type="PANTHER" id="PTHR19328:SF13">
    <property type="entry name" value="HIPL1 PROTEIN"/>
    <property type="match status" value="1"/>
</dbReference>
<dbReference type="Gene3D" id="2.120.10.30">
    <property type="entry name" value="TolB, C-terminal domain"/>
    <property type="match status" value="1"/>
</dbReference>
<feature type="region of interest" description="Disordered" evidence="4">
    <location>
        <begin position="232"/>
        <end position="263"/>
    </location>
</feature>
<evidence type="ECO:0000256" key="3">
    <source>
        <dbReference type="ARBA" id="ARBA00030238"/>
    </source>
</evidence>
<dbReference type="EC" id="3.2.1.1" evidence="2"/>
<evidence type="ECO:0000313" key="6">
    <source>
        <dbReference type="EMBL" id="REF97600.1"/>
    </source>
</evidence>
<dbReference type="Pfam" id="PF07995">
    <property type="entry name" value="GSDH"/>
    <property type="match status" value="2"/>
</dbReference>
<dbReference type="InterPro" id="IPR022409">
    <property type="entry name" value="PKD/Chitinase_dom"/>
</dbReference>
<name>A0A3D9ZVB2_9ACTN</name>
<evidence type="ECO:0000256" key="2">
    <source>
        <dbReference type="ARBA" id="ARBA00012595"/>
    </source>
</evidence>
<dbReference type="InterPro" id="IPR012938">
    <property type="entry name" value="Glc/Sorbosone_DH"/>
</dbReference>
<accession>A0A3D9ZVB2</accession>